<feature type="domain" description="HTH araC/xylS-type" evidence="4">
    <location>
        <begin position="21"/>
        <end position="119"/>
    </location>
</feature>
<dbReference type="Gene3D" id="1.10.10.60">
    <property type="entry name" value="Homeodomain-like"/>
    <property type="match status" value="2"/>
</dbReference>
<dbReference type="InterPro" id="IPR009057">
    <property type="entry name" value="Homeodomain-like_sf"/>
</dbReference>
<reference evidence="5" key="1">
    <citation type="submission" date="2023-05" db="EMBL/GenBank/DDBJ databases">
        <authorList>
            <person name="Zhang X."/>
        </authorList>
    </citation>
    <scope>NUCLEOTIDE SEQUENCE</scope>
    <source>
        <strain evidence="5">BD1B2-1</strain>
    </source>
</reference>
<dbReference type="Proteomes" id="UP001232063">
    <property type="component" value="Unassembled WGS sequence"/>
</dbReference>
<evidence type="ECO:0000256" key="3">
    <source>
        <dbReference type="ARBA" id="ARBA00023163"/>
    </source>
</evidence>
<dbReference type="PROSITE" id="PS01124">
    <property type="entry name" value="HTH_ARAC_FAMILY_2"/>
    <property type="match status" value="1"/>
</dbReference>
<gene>
    <name evidence="5" type="ORF">QNI22_02420</name>
</gene>
<dbReference type="PRINTS" id="PR00032">
    <property type="entry name" value="HTHARAC"/>
</dbReference>
<dbReference type="SMART" id="SM00342">
    <property type="entry name" value="HTH_ARAC"/>
    <property type="match status" value="1"/>
</dbReference>
<protein>
    <submittedName>
        <fullName evidence="5">AraC family transcriptional regulator</fullName>
    </submittedName>
</protein>
<dbReference type="PANTHER" id="PTHR43280:SF11">
    <property type="entry name" value="RCS-SPECIFIC HTH-TYPE TRANSCRIPTIONAL ACTIVATOR RCLR"/>
    <property type="match status" value="1"/>
</dbReference>
<dbReference type="InterPro" id="IPR018060">
    <property type="entry name" value="HTH_AraC"/>
</dbReference>
<sequence>MQLNHNDSYHFGVPVEQSGNFELMQVMQANISTNITLSKLVFLCHMSLSTFKRIFEQVYHMAPNKWLLDRKMEMAANLLRRKKSKPSEVSLEIGYENHSSFSKAFRRIYGITPKEYQDQL</sequence>
<evidence type="ECO:0000259" key="4">
    <source>
        <dbReference type="PROSITE" id="PS01124"/>
    </source>
</evidence>
<dbReference type="GO" id="GO:0003700">
    <property type="term" value="F:DNA-binding transcription factor activity"/>
    <property type="evidence" value="ECO:0007669"/>
    <property type="project" value="InterPro"/>
</dbReference>
<organism evidence="5 6">
    <name type="scientific">Xanthocytophaga agilis</name>
    <dbReference type="NCBI Taxonomy" id="3048010"/>
    <lineage>
        <taxon>Bacteria</taxon>
        <taxon>Pseudomonadati</taxon>
        <taxon>Bacteroidota</taxon>
        <taxon>Cytophagia</taxon>
        <taxon>Cytophagales</taxon>
        <taxon>Rhodocytophagaceae</taxon>
        <taxon>Xanthocytophaga</taxon>
    </lineage>
</organism>
<dbReference type="Pfam" id="PF12833">
    <property type="entry name" value="HTH_18"/>
    <property type="match status" value="1"/>
</dbReference>
<proteinExistence type="predicted"/>
<dbReference type="GO" id="GO:0043565">
    <property type="term" value="F:sequence-specific DNA binding"/>
    <property type="evidence" value="ECO:0007669"/>
    <property type="project" value="InterPro"/>
</dbReference>
<dbReference type="EMBL" id="JASJOU010000001">
    <property type="protein sequence ID" value="MDJ1499480.1"/>
    <property type="molecule type" value="Genomic_DNA"/>
</dbReference>
<name>A0AAE3R120_9BACT</name>
<dbReference type="AlphaFoldDB" id="A0AAE3R120"/>
<evidence type="ECO:0000313" key="5">
    <source>
        <dbReference type="EMBL" id="MDJ1499480.1"/>
    </source>
</evidence>
<keyword evidence="3" id="KW-0804">Transcription</keyword>
<dbReference type="PANTHER" id="PTHR43280">
    <property type="entry name" value="ARAC-FAMILY TRANSCRIPTIONAL REGULATOR"/>
    <property type="match status" value="1"/>
</dbReference>
<keyword evidence="2" id="KW-0238">DNA-binding</keyword>
<dbReference type="RefSeq" id="WP_314509001.1">
    <property type="nucleotide sequence ID" value="NZ_JASJOU010000001.1"/>
</dbReference>
<accession>A0AAE3R120</accession>
<keyword evidence="6" id="KW-1185">Reference proteome</keyword>
<comment type="caution">
    <text evidence="5">The sequence shown here is derived from an EMBL/GenBank/DDBJ whole genome shotgun (WGS) entry which is preliminary data.</text>
</comment>
<dbReference type="SUPFAM" id="SSF46689">
    <property type="entry name" value="Homeodomain-like"/>
    <property type="match status" value="2"/>
</dbReference>
<evidence type="ECO:0000256" key="1">
    <source>
        <dbReference type="ARBA" id="ARBA00023015"/>
    </source>
</evidence>
<dbReference type="InterPro" id="IPR020449">
    <property type="entry name" value="Tscrpt_reg_AraC-type_HTH"/>
</dbReference>
<evidence type="ECO:0000313" key="6">
    <source>
        <dbReference type="Proteomes" id="UP001232063"/>
    </source>
</evidence>
<keyword evidence="1" id="KW-0805">Transcription regulation</keyword>
<evidence type="ECO:0000256" key="2">
    <source>
        <dbReference type="ARBA" id="ARBA00023125"/>
    </source>
</evidence>